<organism evidence="4 5">
    <name type="scientific">Massilia litorea</name>
    <dbReference type="NCBI Taxonomy" id="2769491"/>
    <lineage>
        <taxon>Bacteria</taxon>
        <taxon>Pseudomonadati</taxon>
        <taxon>Pseudomonadota</taxon>
        <taxon>Betaproteobacteria</taxon>
        <taxon>Burkholderiales</taxon>
        <taxon>Oxalobacteraceae</taxon>
        <taxon>Telluria group</taxon>
        <taxon>Massilia</taxon>
    </lineage>
</organism>
<dbReference type="InterPro" id="IPR029069">
    <property type="entry name" value="HotDog_dom_sf"/>
</dbReference>
<dbReference type="Pfam" id="PF03061">
    <property type="entry name" value="4HBT"/>
    <property type="match status" value="1"/>
</dbReference>
<dbReference type="NCBIfam" id="TIGR00369">
    <property type="entry name" value="unchar_dom_1"/>
    <property type="match status" value="1"/>
</dbReference>
<comment type="similarity">
    <text evidence="1">Belongs to the thioesterase PaaI family.</text>
</comment>
<dbReference type="AlphaFoldDB" id="A0A7L9U0M5"/>
<dbReference type="PANTHER" id="PTHR21660:SF1">
    <property type="entry name" value="ACYL-COENZYME A THIOESTERASE 13"/>
    <property type="match status" value="1"/>
</dbReference>
<sequence>MTREHTDIADVPAGFERLKRGGPYMAGLGYLYCRREAGKITIAMRMADQHTNMRGIVHGGMLASLADSALGLGLTLSCDHRHSFVTVNLSTDFIDAARPGDWVEAHIHIGRIGSRVAFADCELMVKDKRILRASGVFAVMKALTAAQLDAGY</sequence>
<dbReference type="CDD" id="cd03443">
    <property type="entry name" value="PaaI_thioesterase"/>
    <property type="match status" value="1"/>
</dbReference>
<dbReference type="GO" id="GO:0047617">
    <property type="term" value="F:fatty acyl-CoA hydrolase activity"/>
    <property type="evidence" value="ECO:0007669"/>
    <property type="project" value="InterPro"/>
</dbReference>
<keyword evidence="5" id="KW-1185">Reference proteome</keyword>
<name>A0A7L9U0M5_9BURK</name>
<evidence type="ECO:0000259" key="3">
    <source>
        <dbReference type="Pfam" id="PF03061"/>
    </source>
</evidence>
<evidence type="ECO:0000256" key="2">
    <source>
        <dbReference type="ARBA" id="ARBA00022801"/>
    </source>
</evidence>
<feature type="domain" description="Thioesterase" evidence="3">
    <location>
        <begin position="55"/>
        <end position="128"/>
    </location>
</feature>
<dbReference type="InterPro" id="IPR006683">
    <property type="entry name" value="Thioestr_dom"/>
</dbReference>
<proteinExistence type="inferred from homology"/>
<evidence type="ECO:0000313" key="5">
    <source>
        <dbReference type="Proteomes" id="UP000593875"/>
    </source>
</evidence>
<reference evidence="4 5" key="1">
    <citation type="submission" date="2020-10" db="EMBL/GenBank/DDBJ databases">
        <title>Genome sequencing of Massilia sp. LPB0304.</title>
        <authorList>
            <person name="Kim J."/>
        </authorList>
    </citation>
    <scope>NUCLEOTIDE SEQUENCE [LARGE SCALE GENOMIC DNA]</scope>
    <source>
        <strain evidence="4 5">LPB0304</strain>
    </source>
</reference>
<dbReference type="RefSeq" id="WP_193685646.1">
    <property type="nucleotide sequence ID" value="NZ_CP062941.1"/>
</dbReference>
<accession>A0A7L9U0M5</accession>
<dbReference type="InterPro" id="IPR039298">
    <property type="entry name" value="ACOT13"/>
</dbReference>
<dbReference type="KEGG" id="mlir:LPB04_16755"/>
<dbReference type="Proteomes" id="UP000593875">
    <property type="component" value="Chromosome"/>
</dbReference>
<evidence type="ECO:0000313" key="4">
    <source>
        <dbReference type="EMBL" id="QOL48603.1"/>
    </source>
</evidence>
<dbReference type="EMBL" id="CP062941">
    <property type="protein sequence ID" value="QOL48603.1"/>
    <property type="molecule type" value="Genomic_DNA"/>
</dbReference>
<dbReference type="SUPFAM" id="SSF54637">
    <property type="entry name" value="Thioesterase/thiol ester dehydrase-isomerase"/>
    <property type="match status" value="1"/>
</dbReference>
<evidence type="ECO:0000256" key="1">
    <source>
        <dbReference type="ARBA" id="ARBA00008324"/>
    </source>
</evidence>
<protein>
    <submittedName>
        <fullName evidence="4">PaaI family thioesterase</fullName>
    </submittedName>
</protein>
<dbReference type="InterPro" id="IPR003736">
    <property type="entry name" value="PAAI_dom"/>
</dbReference>
<dbReference type="Gene3D" id="3.10.129.10">
    <property type="entry name" value="Hotdog Thioesterase"/>
    <property type="match status" value="1"/>
</dbReference>
<keyword evidence="2" id="KW-0378">Hydrolase</keyword>
<gene>
    <name evidence="4" type="ORF">LPB04_16755</name>
</gene>
<dbReference type="PANTHER" id="PTHR21660">
    <property type="entry name" value="THIOESTERASE SUPERFAMILY MEMBER-RELATED"/>
    <property type="match status" value="1"/>
</dbReference>